<gene>
    <name evidence="1" type="ORF">ACFSGI_08780</name>
</gene>
<organism evidence="1 2">
    <name type="scientific">Paenibacillus nicotianae</name>
    <dbReference type="NCBI Taxonomy" id="1526551"/>
    <lineage>
        <taxon>Bacteria</taxon>
        <taxon>Bacillati</taxon>
        <taxon>Bacillota</taxon>
        <taxon>Bacilli</taxon>
        <taxon>Bacillales</taxon>
        <taxon>Paenibacillaceae</taxon>
        <taxon>Paenibacillus</taxon>
    </lineage>
</organism>
<dbReference type="Proteomes" id="UP001597403">
    <property type="component" value="Unassembled WGS sequence"/>
</dbReference>
<name>A0ABW4UUP8_9BACL</name>
<protein>
    <submittedName>
        <fullName evidence="1">Uncharacterized protein</fullName>
    </submittedName>
</protein>
<dbReference type="RefSeq" id="WP_204823761.1">
    <property type="nucleotide sequence ID" value="NZ_JBHUGF010000010.1"/>
</dbReference>
<sequence>MSTNFIIKCDTNAVAQMLKDKFGGEIKKDTCWYRPEGLSAEVIFSFYHQIPRQRQSGLTIISDSEIRMSKIFDDHFDYEKDLKIMNELGYHLNAVRNEGGIEVYEFIKINDDFVNTHQNRNVYIGDQNQLERKLYTDYNIYKLTGDSHEESFADGIKFALDTLKIKIEGINA</sequence>
<keyword evidence="2" id="KW-1185">Reference proteome</keyword>
<reference evidence="2" key="1">
    <citation type="journal article" date="2019" name="Int. J. Syst. Evol. Microbiol.">
        <title>The Global Catalogue of Microorganisms (GCM) 10K type strain sequencing project: providing services to taxonomists for standard genome sequencing and annotation.</title>
        <authorList>
            <consortium name="The Broad Institute Genomics Platform"/>
            <consortium name="The Broad Institute Genome Sequencing Center for Infectious Disease"/>
            <person name="Wu L."/>
            <person name="Ma J."/>
        </authorList>
    </citation>
    <scope>NUCLEOTIDE SEQUENCE [LARGE SCALE GENOMIC DNA]</scope>
    <source>
        <strain evidence="2">CGMCC 1.15067</strain>
    </source>
</reference>
<proteinExistence type="predicted"/>
<evidence type="ECO:0000313" key="1">
    <source>
        <dbReference type="EMBL" id="MFD1990052.1"/>
    </source>
</evidence>
<evidence type="ECO:0000313" key="2">
    <source>
        <dbReference type="Proteomes" id="UP001597403"/>
    </source>
</evidence>
<accession>A0ABW4UUP8</accession>
<dbReference type="EMBL" id="JBHUGF010000010">
    <property type="protein sequence ID" value="MFD1990052.1"/>
    <property type="molecule type" value="Genomic_DNA"/>
</dbReference>
<comment type="caution">
    <text evidence="1">The sequence shown here is derived from an EMBL/GenBank/DDBJ whole genome shotgun (WGS) entry which is preliminary data.</text>
</comment>